<comment type="cofactor">
    <cofactor evidence="1">
        <name>Mg(2+)</name>
        <dbReference type="ChEBI" id="CHEBI:18420"/>
    </cofactor>
</comment>
<dbReference type="InterPro" id="IPR000086">
    <property type="entry name" value="NUDIX_hydrolase_dom"/>
</dbReference>
<feature type="domain" description="Nudix hydrolase" evidence="4">
    <location>
        <begin position="26"/>
        <end position="152"/>
    </location>
</feature>
<dbReference type="Proteomes" id="UP000541347">
    <property type="component" value="Unassembled WGS sequence"/>
</dbReference>
<dbReference type="InterPro" id="IPR015797">
    <property type="entry name" value="NUDIX_hydrolase-like_dom_sf"/>
</dbReference>
<dbReference type="PANTHER" id="PTHR43046:SF14">
    <property type="entry name" value="MUTT_NUDIX FAMILY PROTEIN"/>
    <property type="match status" value="1"/>
</dbReference>
<evidence type="ECO:0000313" key="5">
    <source>
        <dbReference type="EMBL" id="NBN63224.1"/>
    </source>
</evidence>
<dbReference type="EMBL" id="JAABLP010000002">
    <property type="protein sequence ID" value="NBN63224.1"/>
    <property type="molecule type" value="Genomic_DNA"/>
</dbReference>
<dbReference type="InterPro" id="IPR020476">
    <property type="entry name" value="Nudix_hydrolase"/>
</dbReference>
<dbReference type="InterPro" id="IPR020084">
    <property type="entry name" value="NUDIX_hydrolase_CS"/>
</dbReference>
<dbReference type="PRINTS" id="PR00502">
    <property type="entry name" value="NUDIXFAMILY"/>
</dbReference>
<reference evidence="5 6" key="1">
    <citation type="submission" date="2020-01" db="EMBL/GenBank/DDBJ databases">
        <authorList>
            <person name="Peng S.Y."/>
            <person name="Li J."/>
            <person name="Wang M."/>
            <person name="Wang L."/>
            <person name="Wang C.Q."/>
            <person name="Wang J.R."/>
        </authorList>
    </citation>
    <scope>NUCLEOTIDE SEQUENCE [LARGE SCALE GENOMIC DNA]</scope>
    <source>
        <strain evidence="5 6">XCT-34</strain>
    </source>
</reference>
<name>A0ABW9ZJI5_9HYPH</name>
<gene>
    <name evidence="5" type="ORF">GWI71_05975</name>
</gene>
<dbReference type="PANTHER" id="PTHR43046">
    <property type="entry name" value="GDP-MANNOSE MANNOSYL HYDROLASE"/>
    <property type="match status" value="1"/>
</dbReference>
<comment type="similarity">
    <text evidence="3">Belongs to the Nudix hydrolase family.</text>
</comment>
<dbReference type="CDD" id="cd04680">
    <property type="entry name" value="NUDIX_Hydrolase"/>
    <property type="match status" value="1"/>
</dbReference>
<dbReference type="PROSITE" id="PS51462">
    <property type="entry name" value="NUDIX"/>
    <property type="match status" value="1"/>
</dbReference>
<evidence type="ECO:0000256" key="1">
    <source>
        <dbReference type="ARBA" id="ARBA00001946"/>
    </source>
</evidence>
<keyword evidence="2 3" id="KW-0378">Hydrolase</keyword>
<proteinExistence type="inferred from homology"/>
<evidence type="ECO:0000256" key="3">
    <source>
        <dbReference type="RuleBase" id="RU003476"/>
    </source>
</evidence>
<comment type="caution">
    <text evidence="5">The sequence shown here is derived from an EMBL/GenBank/DDBJ whole genome shotgun (WGS) entry which is preliminary data.</text>
</comment>
<keyword evidence="6" id="KW-1185">Reference proteome</keyword>
<dbReference type="PROSITE" id="PS00893">
    <property type="entry name" value="NUDIX_BOX"/>
    <property type="match status" value="1"/>
</dbReference>
<dbReference type="SUPFAM" id="SSF55811">
    <property type="entry name" value="Nudix"/>
    <property type="match status" value="1"/>
</dbReference>
<organism evidence="5 6">
    <name type="scientific">Pannonibacter tanglangensis</name>
    <dbReference type="NCBI Taxonomy" id="2750084"/>
    <lineage>
        <taxon>Bacteria</taxon>
        <taxon>Pseudomonadati</taxon>
        <taxon>Pseudomonadota</taxon>
        <taxon>Alphaproteobacteria</taxon>
        <taxon>Hyphomicrobiales</taxon>
        <taxon>Stappiaceae</taxon>
        <taxon>Pannonibacter</taxon>
    </lineage>
</organism>
<dbReference type="Gene3D" id="3.90.79.10">
    <property type="entry name" value="Nucleoside Triphosphate Pyrophosphohydrolase"/>
    <property type="match status" value="1"/>
</dbReference>
<protein>
    <submittedName>
        <fullName evidence="5">NUDIX domain-containing protein</fullName>
    </submittedName>
</protein>
<sequence length="160" mass="17898">MQFLLSMLPARLTRRIIHGAALVRHAHTLGVRVIVRDAAGYVLLVRHTYLPGWYLPGGGVDVGETLSEAAAREIFEETGIRARGEPVLLGLYHNRETTRRDHVALFELPDWDPPTRSPVPNAEIAEARFFAPDQLPRDITSATARRLDELAGRMARSALW</sequence>
<evidence type="ECO:0000256" key="2">
    <source>
        <dbReference type="ARBA" id="ARBA00022801"/>
    </source>
</evidence>
<evidence type="ECO:0000313" key="6">
    <source>
        <dbReference type="Proteomes" id="UP000541347"/>
    </source>
</evidence>
<dbReference type="RefSeq" id="WP_161674964.1">
    <property type="nucleotide sequence ID" value="NZ_JAABLP010000002.1"/>
</dbReference>
<dbReference type="Pfam" id="PF00293">
    <property type="entry name" value="NUDIX"/>
    <property type="match status" value="1"/>
</dbReference>
<evidence type="ECO:0000259" key="4">
    <source>
        <dbReference type="PROSITE" id="PS51462"/>
    </source>
</evidence>
<accession>A0ABW9ZJI5</accession>